<dbReference type="SMART" id="SM00052">
    <property type="entry name" value="EAL"/>
    <property type="match status" value="1"/>
</dbReference>
<dbReference type="EMBL" id="AZDA01000021">
    <property type="protein sequence ID" value="KRK40171.1"/>
    <property type="molecule type" value="Genomic_DNA"/>
</dbReference>
<dbReference type="GO" id="GO:0071111">
    <property type="term" value="F:cyclic-guanylate-specific phosphodiesterase activity"/>
    <property type="evidence" value="ECO:0007669"/>
    <property type="project" value="InterPro"/>
</dbReference>
<dbReference type="SUPFAM" id="SSF141868">
    <property type="entry name" value="EAL domain-like"/>
    <property type="match status" value="1"/>
</dbReference>
<reference evidence="2 3" key="1">
    <citation type="journal article" date="2015" name="Genome Announc.">
        <title>Expanding the biotechnology potential of lactobacilli through comparative genomics of 213 strains and associated genera.</title>
        <authorList>
            <person name="Sun Z."/>
            <person name="Harris H.M."/>
            <person name="McCann A."/>
            <person name="Guo C."/>
            <person name="Argimon S."/>
            <person name="Zhang W."/>
            <person name="Yang X."/>
            <person name="Jeffery I.B."/>
            <person name="Cooney J.C."/>
            <person name="Kagawa T.F."/>
            <person name="Liu W."/>
            <person name="Song Y."/>
            <person name="Salvetti E."/>
            <person name="Wrobel A."/>
            <person name="Rasinkangas P."/>
            <person name="Parkhill J."/>
            <person name="Rea M.C."/>
            <person name="O'Sullivan O."/>
            <person name="Ritari J."/>
            <person name="Douillard F.P."/>
            <person name="Paul Ross R."/>
            <person name="Yang R."/>
            <person name="Briner A.E."/>
            <person name="Felis G.E."/>
            <person name="de Vos W.M."/>
            <person name="Barrangou R."/>
            <person name="Klaenhammer T.R."/>
            <person name="Caufield P.W."/>
            <person name="Cui Y."/>
            <person name="Zhang H."/>
            <person name="O'Toole P.W."/>
        </authorList>
    </citation>
    <scope>NUCLEOTIDE SEQUENCE [LARGE SCALE GENOMIC DNA]</scope>
    <source>
        <strain evidence="2 3">DSM 20003</strain>
    </source>
</reference>
<keyword evidence="3" id="KW-1185">Reference proteome</keyword>
<dbReference type="STRING" id="1423726.FC07_GL001373"/>
<dbReference type="PROSITE" id="PS50883">
    <property type="entry name" value="EAL"/>
    <property type="match status" value="1"/>
</dbReference>
<dbReference type="Proteomes" id="UP000051461">
    <property type="component" value="Unassembled WGS sequence"/>
</dbReference>
<dbReference type="PANTHER" id="PTHR33121:SF70">
    <property type="entry name" value="SIGNALING PROTEIN YKOW"/>
    <property type="match status" value="1"/>
</dbReference>
<protein>
    <submittedName>
        <fullName evidence="2">C-di-GMP-specific phosphodiesterase</fullName>
    </submittedName>
</protein>
<dbReference type="Pfam" id="PF00563">
    <property type="entry name" value="EAL"/>
    <property type="match status" value="1"/>
</dbReference>
<feature type="domain" description="EAL" evidence="1">
    <location>
        <begin position="1"/>
        <end position="223"/>
    </location>
</feature>
<organism evidence="2 3">
    <name type="scientific">Loigolactobacillus bifermentans DSM 20003</name>
    <dbReference type="NCBI Taxonomy" id="1423726"/>
    <lineage>
        <taxon>Bacteria</taxon>
        <taxon>Bacillati</taxon>
        <taxon>Bacillota</taxon>
        <taxon>Bacilli</taxon>
        <taxon>Lactobacillales</taxon>
        <taxon>Lactobacillaceae</taxon>
        <taxon>Loigolactobacillus</taxon>
    </lineage>
</organism>
<evidence type="ECO:0000313" key="3">
    <source>
        <dbReference type="Proteomes" id="UP000051461"/>
    </source>
</evidence>
<dbReference type="Gene3D" id="3.20.20.450">
    <property type="entry name" value="EAL domain"/>
    <property type="match status" value="1"/>
</dbReference>
<dbReference type="AlphaFoldDB" id="A0A0R1H0N4"/>
<evidence type="ECO:0000259" key="1">
    <source>
        <dbReference type="PROSITE" id="PS50883"/>
    </source>
</evidence>
<accession>A0A0R1H0N4</accession>
<proteinExistence type="predicted"/>
<name>A0A0R1H0N4_9LACO</name>
<dbReference type="InterPro" id="IPR035919">
    <property type="entry name" value="EAL_sf"/>
</dbReference>
<evidence type="ECO:0000313" key="2">
    <source>
        <dbReference type="EMBL" id="KRK40171.1"/>
    </source>
</evidence>
<sequence>MLRYFGQAKFTDNQQKIGYELFLRAYQAGHWVFPKNFQQISALTVEKLAKETLAAFPPDTQIVSVNFDQNQFVDFRYLQAIIRISRLYQQHHIRLIIELTERHYATVTKTALQQAAEIYAQANVSLCLDDVSTADNNQTMADILDRYVVQYKFALQNFAPNAVFSTDIKPSLSYWRQRAQTQHKVFAVEGFESAQDLKQIKPYHADILQGFYFAKPNLLSLPA</sequence>
<dbReference type="OrthoDB" id="2315942at2"/>
<gene>
    <name evidence="2" type="ORF">FC07_GL001373</name>
</gene>
<dbReference type="PATRIC" id="fig|1423726.3.peg.1418"/>
<dbReference type="InterPro" id="IPR050706">
    <property type="entry name" value="Cyclic-di-GMP_PDE-like"/>
</dbReference>
<dbReference type="PANTHER" id="PTHR33121">
    <property type="entry name" value="CYCLIC DI-GMP PHOSPHODIESTERASE PDEF"/>
    <property type="match status" value="1"/>
</dbReference>
<dbReference type="RefSeq" id="WP_057903865.1">
    <property type="nucleotide sequence ID" value="NZ_AZDA01000021.1"/>
</dbReference>
<comment type="caution">
    <text evidence="2">The sequence shown here is derived from an EMBL/GenBank/DDBJ whole genome shotgun (WGS) entry which is preliminary data.</text>
</comment>
<dbReference type="InterPro" id="IPR001633">
    <property type="entry name" value="EAL_dom"/>
</dbReference>